<evidence type="ECO:0000256" key="6">
    <source>
        <dbReference type="ARBA" id="ARBA00023157"/>
    </source>
</evidence>
<feature type="signal peptide" evidence="8">
    <location>
        <begin position="1"/>
        <end position="23"/>
    </location>
</feature>
<dbReference type="EMBL" id="JFFI01002089">
    <property type="protein sequence ID" value="KXH43816.1"/>
    <property type="molecule type" value="Genomic_DNA"/>
</dbReference>
<dbReference type="InterPro" id="IPR050327">
    <property type="entry name" value="Proton-linked_MCT"/>
</dbReference>
<dbReference type="GO" id="GO:0022857">
    <property type="term" value="F:transmembrane transporter activity"/>
    <property type="evidence" value="ECO:0007669"/>
    <property type="project" value="InterPro"/>
</dbReference>
<evidence type="ECO:0000313" key="11">
    <source>
        <dbReference type="Proteomes" id="UP000070121"/>
    </source>
</evidence>
<dbReference type="Pfam" id="PF07690">
    <property type="entry name" value="MFS_1"/>
    <property type="match status" value="1"/>
</dbReference>
<comment type="similarity">
    <text evidence="2">Belongs to the major facilitator superfamily. Monocarboxylate porter (TC 2.A.1.13) family.</text>
</comment>
<dbReference type="InterPro" id="IPR020846">
    <property type="entry name" value="MFS_dom"/>
</dbReference>
<keyword evidence="11" id="KW-1185">Reference proteome</keyword>
<dbReference type="PANTHER" id="PTHR11360:SF284">
    <property type="entry name" value="EG:103B4.3 PROTEIN-RELATED"/>
    <property type="match status" value="1"/>
</dbReference>
<evidence type="ECO:0000256" key="7">
    <source>
        <dbReference type="SAM" id="Phobius"/>
    </source>
</evidence>
<reference evidence="10 11" key="1">
    <citation type="submission" date="2014-02" db="EMBL/GenBank/DDBJ databases">
        <title>The genome sequence of Colletotrichum salicis CBS 607.94.</title>
        <authorList>
            <person name="Baroncelli R."/>
            <person name="Thon M.R."/>
        </authorList>
    </citation>
    <scope>NUCLEOTIDE SEQUENCE [LARGE SCALE GENOMIC DNA]</scope>
    <source>
        <strain evidence="10 11">CBS 607.94</strain>
    </source>
</reference>
<dbReference type="InterPro" id="IPR036259">
    <property type="entry name" value="MFS_trans_sf"/>
</dbReference>
<sequence length="673" mass="72837">MARQQPLVLGPTLIAFWAFLCNSLDLHRADSRPYATIQASKGFLPKGQSTFGVAAPDTSLWNHVNGASTGFSKDEDGYVSTTSDRNLAETWVNRFLGGNGFVYRIHSAPNMIDCQGTLQKYNPYPQEAEFAALGGIKDNQIIGWTPVRGGVKGKEELNPFYQGNIYSNMGTGGSQYKLAAFPPNHPAWGEAPWSQFSSCTRRRSARDLFQIEKRACSASKSNVDYAKEYLDRYIIVVLAAFMISFMTGGLQFGFGIYQAHYETMALEDDTPLTSATAARLDLIGTLAISMMTICAPVVVAWSKIIVPQKVMCAGGLLVGVANVLASFGRELWHYQITQGFLMGVGSCLSFVLSMVVVPTWFDKHRALAMDIVSAGSSVGGLVWAPVLVACIEKLGYRNTLRMTGTLGAVVVCVCGAMLTWTPAMAARIRSEKMTTSRLKKMFKVPLPPGKTVKQRKFIAQSFSMFCQSAAYYTPAFFFASYAKTLGYSDSDGANLTAVNNACNAVGKIAIGLVADRIGRLNALFLMTVICAAVTIGSWVSSIAIGMSHEDSGYPGFVTQGRSLLVSFTVLYGIFASAYVSLFPPALIGLFGMELMPQITGIMYMIMGVASMIGTPVAGALVRGHGEIKESGDYMGMGIMVGTLMAAAEIFVAWMRLEATADRAQGGRKWVWKL</sequence>
<keyword evidence="3" id="KW-0800">Toxin</keyword>
<dbReference type="GO" id="GO:0016020">
    <property type="term" value="C:membrane"/>
    <property type="evidence" value="ECO:0007669"/>
    <property type="project" value="UniProtKB-SubCell"/>
</dbReference>
<evidence type="ECO:0000313" key="10">
    <source>
        <dbReference type="EMBL" id="KXH43816.1"/>
    </source>
</evidence>
<feature type="transmembrane region" description="Helical" evidence="7">
    <location>
        <begin position="340"/>
        <end position="360"/>
    </location>
</feature>
<feature type="transmembrane region" description="Helical" evidence="7">
    <location>
        <begin position="633"/>
        <end position="654"/>
    </location>
</feature>
<feature type="transmembrane region" description="Helical" evidence="7">
    <location>
        <begin position="277"/>
        <end position="298"/>
    </location>
</feature>
<feature type="transmembrane region" description="Helical" evidence="7">
    <location>
        <begin position="564"/>
        <end position="589"/>
    </location>
</feature>
<keyword evidence="7" id="KW-0812">Transmembrane</keyword>
<comment type="caution">
    <text evidence="10">The sequence shown here is derived from an EMBL/GenBank/DDBJ whole genome shotgun (WGS) entry which is preliminary data.</text>
</comment>
<feature type="transmembrane region" description="Helical" evidence="7">
    <location>
        <begin position="310"/>
        <end position="328"/>
    </location>
</feature>
<evidence type="ECO:0000256" key="5">
    <source>
        <dbReference type="ARBA" id="ARBA00023026"/>
    </source>
</evidence>
<dbReference type="AlphaFoldDB" id="A0A135T6Q2"/>
<dbReference type="InterPro" id="IPR001144">
    <property type="entry name" value="Enterotoxin_A"/>
</dbReference>
<evidence type="ECO:0000256" key="4">
    <source>
        <dbReference type="ARBA" id="ARBA00022729"/>
    </source>
</evidence>
<protein>
    <recommendedName>
        <fullName evidence="9">Major facilitator superfamily (MFS) profile domain-containing protein</fullName>
    </recommendedName>
</protein>
<name>A0A135T6Q2_9PEZI</name>
<proteinExistence type="inferred from homology"/>
<gene>
    <name evidence="10" type="ORF">CSAL01_03978</name>
</gene>
<dbReference type="GO" id="GO:0090729">
    <property type="term" value="F:toxin activity"/>
    <property type="evidence" value="ECO:0007669"/>
    <property type="project" value="UniProtKB-KW"/>
</dbReference>
<dbReference type="Gene3D" id="3.90.210.10">
    <property type="entry name" value="Heat-Labile Enterotoxin, subunit A"/>
    <property type="match status" value="1"/>
</dbReference>
<dbReference type="Gene3D" id="1.20.1250.20">
    <property type="entry name" value="MFS general substrate transporter like domains"/>
    <property type="match status" value="2"/>
</dbReference>
<keyword evidence="7" id="KW-0472">Membrane</keyword>
<feature type="transmembrane region" description="Helical" evidence="7">
    <location>
        <begin position="522"/>
        <end position="544"/>
    </location>
</feature>
<feature type="domain" description="Major facilitator superfamily (MFS) profile" evidence="9">
    <location>
        <begin position="232"/>
        <end position="659"/>
    </location>
</feature>
<keyword evidence="7" id="KW-1133">Transmembrane helix</keyword>
<dbReference type="PANTHER" id="PTHR11360">
    <property type="entry name" value="MONOCARBOXYLATE TRANSPORTER"/>
    <property type="match status" value="1"/>
</dbReference>
<feature type="chain" id="PRO_5007803310" description="Major facilitator superfamily (MFS) profile domain-containing protein" evidence="8">
    <location>
        <begin position="24"/>
        <end position="673"/>
    </location>
</feature>
<dbReference type="Pfam" id="PF01375">
    <property type="entry name" value="Enterotoxin_a"/>
    <property type="match status" value="1"/>
</dbReference>
<keyword evidence="6" id="KW-1015">Disulfide bond</keyword>
<dbReference type="SUPFAM" id="SSF56399">
    <property type="entry name" value="ADP-ribosylation"/>
    <property type="match status" value="1"/>
</dbReference>
<feature type="transmembrane region" description="Helical" evidence="7">
    <location>
        <begin position="601"/>
        <end position="621"/>
    </location>
</feature>
<accession>A0A135T6Q2</accession>
<dbReference type="Proteomes" id="UP000070121">
    <property type="component" value="Unassembled WGS sequence"/>
</dbReference>
<evidence type="ECO:0000259" key="9">
    <source>
        <dbReference type="PROSITE" id="PS50850"/>
    </source>
</evidence>
<evidence type="ECO:0000256" key="3">
    <source>
        <dbReference type="ARBA" id="ARBA00022656"/>
    </source>
</evidence>
<feature type="transmembrane region" description="Helical" evidence="7">
    <location>
        <begin position="367"/>
        <end position="386"/>
    </location>
</feature>
<dbReference type="PROSITE" id="PS50850">
    <property type="entry name" value="MFS"/>
    <property type="match status" value="1"/>
</dbReference>
<feature type="transmembrane region" description="Helical" evidence="7">
    <location>
        <begin position="233"/>
        <end position="257"/>
    </location>
</feature>
<evidence type="ECO:0000256" key="1">
    <source>
        <dbReference type="ARBA" id="ARBA00004141"/>
    </source>
</evidence>
<evidence type="ECO:0000256" key="2">
    <source>
        <dbReference type="ARBA" id="ARBA00006727"/>
    </source>
</evidence>
<dbReference type="SUPFAM" id="SSF103473">
    <property type="entry name" value="MFS general substrate transporter"/>
    <property type="match status" value="1"/>
</dbReference>
<organism evidence="10 11">
    <name type="scientific">Colletotrichum salicis</name>
    <dbReference type="NCBI Taxonomy" id="1209931"/>
    <lineage>
        <taxon>Eukaryota</taxon>
        <taxon>Fungi</taxon>
        <taxon>Dikarya</taxon>
        <taxon>Ascomycota</taxon>
        <taxon>Pezizomycotina</taxon>
        <taxon>Sordariomycetes</taxon>
        <taxon>Hypocreomycetidae</taxon>
        <taxon>Glomerellales</taxon>
        <taxon>Glomerellaceae</taxon>
        <taxon>Colletotrichum</taxon>
        <taxon>Colletotrichum acutatum species complex</taxon>
    </lineage>
</organism>
<dbReference type="PRINTS" id="PR00771">
    <property type="entry name" value="ENTEROTOXINA"/>
</dbReference>
<evidence type="ECO:0000256" key="8">
    <source>
        <dbReference type="SAM" id="SignalP"/>
    </source>
</evidence>
<dbReference type="InterPro" id="IPR011701">
    <property type="entry name" value="MFS"/>
</dbReference>
<feature type="transmembrane region" description="Helical" evidence="7">
    <location>
        <begin position="406"/>
        <end position="428"/>
    </location>
</feature>
<keyword evidence="4 8" id="KW-0732">Signal</keyword>
<keyword evidence="5" id="KW-0843">Virulence</keyword>
<dbReference type="OrthoDB" id="6499973at2759"/>
<comment type="subcellular location">
    <subcellularLocation>
        <location evidence="1">Membrane</location>
        <topology evidence="1">Multi-pass membrane protein</topology>
    </subcellularLocation>
</comment>